<dbReference type="EMBL" id="CAJVPS010002150">
    <property type="protein sequence ID" value="CAG8561471.1"/>
    <property type="molecule type" value="Genomic_DNA"/>
</dbReference>
<protein>
    <submittedName>
        <fullName evidence="2">2336_t:CDS:1</fullName>
    </submittedName>
</protein>
<evidence type="ECO:0000313" key="2">
    <source>
        <dbReference type="EMBL" id="CAG8561471.1"/>
    </source>
</evidence>
<keyword evidence="3" id="KW-1185">Reference proteome</keyword>
<dbReference type="AlphaFoldDB" id="A0A9N9BAN2"/>
<gene>
    <name evidence="2" type="ORF">ALEPTO_LOCUS6372</name>
</gene>
<name>A0A9N9BAN2_9GLOM</name>
<sequence length="133" mass="15009">MSNFIPTYPNLESLGHHEEKPEQNISQHQSLNAYFREGPYTSGRAQRAIQIASTSFHGILGQRLGISNIFSFSETPCFSNTASYSCIPDYSFFQAENRNLVTYPTGFSEIFDTFEQTYSSSDNIAYGLTFENS</sequence>
<dbReference type="Proteomes" id="UP000789508">
    <property type="component" value="Unassembled WGS sequence"/>
</dbReference>
<evidence type="ECO:0000313" key="3">
    <source>
        <dbReference type="Proteomes" id="UP000789508"/>
    </source>
</evidence>
<accession>A0A9N9BAN2</accession>
<feature type="region of interest" description="Disordered" evidence="1">
    <location>
        <begin position="1"/>
        <end position="25"/>
    </location>
</feature>
<comment type="caution">
    <text evidence="2">The sequence shown here is derived from an EMBL/GenBank/DDBJ whole genome shotgun (WGS) entry which is preliminary data.</text>
</comment>
<reference evidence="2" key="1">
    <citation type="submission" date="2021-06" db="EMBL/GenBank/DDBJ databases">
        <authorList>
            <person name="Kallberg Y."/>
            <person name="Tangrot J."/>
            <person name="Rosling A."/>
        </authorList>
    </citation>
    <scope>NUCLEOTIDE SEQUENCE</scope>
    <source>
        <strain evidence="2">FL130A</strain>
    </source>
</reference>
<organism evidence="2 3">
    <name type="scientific">Ambispora leptoticha</name>
    <dbReference type="NCBI Taxonomy" id="144679"/>
    <lineage>
        <taxon>Eukaryota</taxon>
        <taxon>Fungi</taxon>
        <taxon>Fungi incertae sedis</taxon>
        <taxon>Mucoromycota</taxon>
        <taxon>Glomeromycotina</taxon>
        <taxon>Glomeromycetes</taxon>
        <taxon>Archaeosporales</taxon>
        <taxon>Ambisporaceae</taxon>
        <taxon>Ambispora</taxon>
    </lineage>
</organism>
<proteinExistence type="predicted"/>
<evidence type="ECO:0000256" key="1">
    <source>
        <dbReference type="SAM" id="MobiDB-lite"/>
    </source>
</evidence>